<accession>A0A1B5Z9V0</accession>
<dbReference type="EMBL" id="BCLP01065009">
    <property type="protein sequence ID" value="GAU10907.1"/>
    <property type="molecule type" value="Genomic_DNA"/>
</dbReference>
<feature type="non-terminal residue" evidence="1">
    <location>
        <position position="103"/>
    </location>
</feature>
<comment type="caution">
    <text evidence="1">The sequence shown here is derived from an EMBL/GenBank/DDBJ whole genome shotgun (WGS) entry which is preliminary data.</text>
</comment>
<dbReference type="OrthoDB" id="1433654at2759"/>
<reference evidence="2" key="1">
    <citation type="journal article" date="2017" name="Front. Plant Sci.">
        <title>Climate Clever Clovers: New Paradigm to Reduce the Environmental Footprint of Ruminants by Breeding Low Methanogenic Forages Utilizing Haplotype Variation.</title>
        <authorList>
            <person name="Kaur P."/>
            <person name="Appels R."/>
            <person name="Bayer P.E."/>
            <person name="Keeble-Gagnere G."/>
            <person name="Wang J."/>
            <person name="Hirakawa H."/>
            <person name="Shirasawa K."/>
            <person name="Vercoe P."/>
            <person name="Stefanova K."/>
            <person name="Durmic Z."/>
            <person name="Nichols P."/>
            <person name="Revell C."/>
            <person name="Isobe S.N."/>
            <person name="Edwards D."/>
            <person name="Erskine W."/>
        </authorList>
    </citation>
    <scope>NUCLEOTIDE SEQUENCE [LARGE SCALE GENOMIC DNA]</scope>
    <source>
        <strain evidence="2">cv. Daliak</strain>
    </source>
</reference>
<name>A0A1B5Z9V0_TRISU</name>
<keyword evidence="2" id="KW-1185">Reference proteome</keyword>
<evidence type="ECO:0000313" key="2">
    <source>
        <dbReference type="Proteomes" id="UP000242715"/>
    </source>
</evidence>
<protein>
    <submittedName>
        <fullName evidence="1">Uncharacterized protein</fullName>
    </submittedName>
</protein>
<gene>
    <name evidence="1" type="ORF">TSUD_427010</name>
</gene>
<sequence length="103" mass="12133">MRSWSRPTSQNWMAFKLKEKLRVLKVDLKVWNNKVFGILGHRIDRISEEISDLDLKAESSVLSPVEVEVEARHKALDALWGLMKCKESYLYQRSKSRWLKEGD</sequence>
<dbReference type="AlphaFoldDB" id="A0A1B5Z9V0"/>
<organism evidence="1 2">
    <name type="scientific">Trifolium subterraneum</name>
    <name type="common">Subterranean clover</name>
    <dbReference type="NCBI Taxonomy" id="3900"/>
    <lineage>
        <taxon>Eukaryota</taxon>
        <taxon>Viridiplantae</taxon>
        <taxon>Streptophyta</taxon>
        <taxon>Embryophyta</taxon>
        <taxon>Tracheophyta</taxon>
        <taxon>Spermatophyta</taxon>
        <taxon>Magnoliopsida</taxon>
        <taxon>eudicotyledons</taxon>
        <taxon>Gunneridae</taxon>
        <taxon>Pentapetalae</taxon>
        <taxon>rosids</taxon>
        <taxon>fabids</taxon>
        <taxon>Fabales</taxon>
        <taxon>Fabaceae</taxon>
        <taxon>Papilionoideae</taxon>
        <taxon>50 kb inversion clade</taxon>
        <taxon>NPAAA clade</taxon>
        <taxon>Hologalegina</taxon>
        <taxon>IRL clade</taxon>
        <taxon>Trifolieae</taxon>
        <taxon>Trifolium</taxon>
    </lineage>
</organism>
<dbReference type="Proteomes" id="UP000242715">
    <property type="component" value="Unassembled WGS sequence"/>
</dbReference>
<evidence type="ECO:0000313" key="1">
    <source>
        <dbReference type="EMBL" id="GAU10907.1"/>
    </source>
</evidence>
<proteinExistence type="predicted"/>